<dbReference type="GO" id="GO:0004497">
    <property type="term" value="F:monooxygenase activity"/>
    <property type="evidence" value="ECO:0007669"/>
    <property type="project" value="UniProtKB-KW"/>
</dbReference>
<gene>
    <name evidence="4" type="ORF">FHW16_002361</name>
</gene>
<comment type="caution">
    <text evidence="4">The sequence shown here is derived from an EMBL/GenBank/DDBJ whole genome shotgun (WGS) entry which is preliminary data.</text>
</comment>
<dbReference type="RefSeq" id="WP_182549313.1">
    <property type="nucleotide sequence ID" value="NZ_JACGXN010000002.1"/>
</dbReference>
<dbReference type="Proteomes" id="UP000549052">
    <property type="component" value="Unassembled WGS sequence"/>
</dbReference>
<proteinExistence type="predicted"/>
<evidence type="ECO:0000313" key="4">
    <source>
        <dbReference type="EMBL" id="MBA8878649.1"/>
    </source>
</evidence>
<dbReference type="EMBL" id="JACGXN010000002">
    <property type="protein sequence ID" value="MBA8878649.1"/>
    <property type="molecule type" value="Genomic_DNA"/>
</dbReference>
<protein>
    <submittedName>
        <fullName evidence="4">2-polyprenyl-6-methoxyphenol hydroxylase-like FAD-dependent oxidoreductase</fullName>
    </submittedName>
</protein>
<evidence type="ECO:0000313" key="5">
    <source>
        <dbReference type="Proteomes" id="UP000549052"/>
    </source>
</evidence>
<reference evidence="4 5" key="1">
    <citation type="submission" date="2020-07" db="EMBL/GenBank/DDBJ databases">
        <title>Genomic Encyclopedia of Type Strains, Phase IV (KMG-V): Genome sequencing to study the core and pangenomes of soil and plant-associated prokaryotes.</title>
        <authorList>
            <person name="Whitman W."/>
        </authorList>
    </citation>
    <scope>NUCLEOTIDE SEQUENCE [LARGE SCALE GENOMIC DNA]</scope>
    <source>
        <strain evidence="4 5">AN3</strain>
    </source>
</reference>
<dbReference type="SUPFAM" id="SSF51905">
    <property type="entry name" value="FAD/NAD(P)-binding domain"/>
    <property type="match status" value="1"/>
</dbReference>
<dbReference type="InterPro" id="IPR050493">
    <property type="entry name" value="FAD-dep_Monooxygenase_BioMet"/>
</dbReference>
<dbReference type="PANTHER" id="PTHR13789">
    <property type="entry name" value="MONOOXYGENASE"/>
    <property type="match status" value="1"/>
</dbReference>
<evidence type="ECO:0000259" key="3">
    <source>
        <dbReference type="Pfam" id="PF01494"/>
    </source>
</evidence>
<keyword evidence="5" id="KW-1185">Reference proteome</keyword>
<sequence length="407" mass="44051">MKKQQIAIVGAGPAGLAAALYLHRAGHEVKLLERFAAPSPVGSGLILQPTGLTVLDDLGLFDRIASLGSRIDRLYGADALSGRAVLDVRYSALKGGRYGIAVHRAALFELLYQAVLQERIDIETNVNAISMQAGNGRAWLMTDTGRSIGTFDLVIDASGSRSRLKRFAIHPCEPAPLAYGAFWTSLKWHGQGFDERSLLQRYRKAGVMIGVLPIGRTDPAGDPMAAFFWSTKPDEADALRAAGIESWKDRVFSLWPECSVYTDQIGGFDDMTLARYGHHTLAMPVGRRLAVIGDAAHSTSPQLGQGANMALLDARALAHALTTSMELDAALSAYAASRRAHVRGFQALSRAFTPFYQSDSTVLPFARDWVVPTVARVPPAPQLLASMVSGTLIDPFRPIGLREKAWI</sequence>
<dbReference type="InterPro" id="IPR002938">
    <property type="entry name" value="FAD-bd"/>
</dbReference>
<dbReference type="InterPro" id="IPR036188">
    <property type="entry name" value="FAD/NAD-bd_sf"/>
</dbReference>
<accession>A0A839EIN3</accession>
<dbReference type="AlphaFoldDB" id="A0A839EIN3"/>
<dbReference type="Pfam" id="PF01494">
    <property type="entry name" value="FAD_binding_3"/>
    <property type="match status" value="2"/>
</dbReference>
<keyword evidence="1" id="KW-0560">Oxidoreductase</keyword>
<dbReference type="PANTHER" id="PTHR13789:SF309">
    <property type="entry name" value="PUTATIVE (AFU_ORTHOLOGUE AFUA_6G14510)-RELATED"/>
    <property type="match status" value="1"/>
</dbReference>
<dbReference type="PRINTS" id="PR00420">
    <property type="entry name" value="RNGMNOXGNASE"/>
</dbReference>
<evidence type="ECO:0000256" key="2">
    <source>
        <dbReference type="ARBA" id="ARBA00023033"/>
    </source>
</evidence>
<dbReference type="Gene3D" id="3.50.50.60">
    <property type="entry name" value="FAD/NAD(P)-binding domain"/>
    <property type="match status" value="1"/>
</dbReference>
<feature type="domain" description="FAD-binding" evidence="3">
    <location>
        <begin position="5"/>
        <end position="77"/>
    </location>
</feature>
<name>A0A839EIN3_9HYPH</name>
<dbReference type="GO" id="GO:0071949">
    <property type="term" value="F:FAD binding"/>
    <property type="evidence" value="ECO:0007669"/>
    <property type="project" value="InterPro"/>
</dbReference>
<keyword evidence="2" id="KW-0503">Monooxygenase</keyword>
<evidence type="ECO:0000256" key="1">
    <source>
        <dbReference type="ARBA" id="ARBA00023002"/>
    </source>
</evidence>
<organism evidence="4 5">
    <name type="scientific">Phyllobacterium myrsinacearum</name>
    <dbReference type="NCBI Taxonomy" id="28101"/>
    <lineage>
        <taxon>Bacteria</taxon>
        <taxon>Pseudomonadati</taxon>
        <taxon>Pseudomonadota</taxon>
        <taxon>Alphaproteobacteria</taxon>
        <taxon>Hyphomicrobiales</taxon>
        <taxon>Phyllobacteriaceae</taxon>
        <taxon>Phyllobacterium</taxon>
    </lineage>
</organism>
<feature type="domain" description="FAD-binding" evidence="3">
    <location>
        <begin position="286"/>
        <end position="343"/>
    </location>
</feature>